<protein>
    <submittedName>
        <fullName evidence="1">Uncharacterized protein</fullName>
    </submittedName>
</protein>
<dbReference type="Proteomes" id="UP001066276">
    <property type="component" value="Chromosome 9"/>
</dbReference>
<gene>
    <name evidence="1" type="ORF">NDU88_008548</name>
</gene>
<dbReference type="AlphaFoldDB" id="A0AAV7N9G5"/>
<evidence type="ECO:0000313" key="2">
    <source>
        <dbReference type="Proteomes" id="UP001066276"/>
    </source>
</evidence>
<proteinExistence type="predicted"/>
<organism evidence="1 2">
    <name type="scientific">Pleurodeles waltl</name>
    <name type="common">Iberian ribbed newt</name>
    <dbReference type="NCBI Taxonomy" id="8319"/>
    <lineage>
        <taxon>Eukaryota</taxon>
        <taxon>Metazoa</taxon>
        <taxon>Chordata</taxon>
        <taxon>Craniata</taxon>
        <taxon>Vertebrata</taxon>
        <taxon>Euteleostomi</taxon>
        <taxon>Amphibia</taxon>
        <taxon>Batrachia</taxon>
        <taxon>Caudata</taxon>
        <taxon>Salamandroidea</taxon>
        <taxon>Salamandridae</taxon>
        <taxon>Pleurodelinae</taxon>
        <taxon>Pleurodeles</taxon>
    </lineage>
</organism>
<keyword evidence="2" id="KW-1185">Reference proteome</keyword>
<name>A0AAV7N9G5_PLEWA</name>
<dbReference type="EMBL" id="JANPWB010000013">
    <property type="protein sequence ID" value="KAJ1111212.1"/>
    <property type="molecule type" value="Genomic_DNA"/>
</dbReference>
<accession>A0AAV7N9G5</accession>
<reference evidence="1" key="1">
    <citation type="journal article" date="2022" name="bioRxiv">
        <title>Sequencing and chromosome-scale assembly of the giantPleurodeles waltlgenome.</title>
        <authorList>
            <person name="Brown T."/>
            <person name="Elewa A."/>
            <person name="Iarovenko S."/>
            <person name="Subramanian E."/>
            <person name="Araus A.J."/>
            <person name="Petzold A."/>
            <person name="Susuki M."/>
            <person name="Suzuki K.-i.T."/>
            <person name="Hayashi T."/>
            <person name="Toyoda A."/>
            <person name="Oliveira C."/>
            <person name="Osipova E."/>
            <person name="Leigh N.D."/>
            <person name="Simon A."/>
            <person name="Yun M.H."/>
        </authorList>
    </citation>
    <scope>NUCLEOTIDE SEQUENCE</scope>
    <source>
        <strain evidence="1">20211129_DDA</strain>
        <tissue evidence="1">Liver</tissue>
    </source>
</reference>
<comment type="caution">
    <text evidence="1">The sequence shown here is derived from an EMBL/GenBank/DDBJ whole genome shotgun (WGS) entry which is preliminary data.</text>
</comment>
<sequence length="132" mass="14537">MVACSAFLFDKCTPAVSEEESLKKVAYQSDKLVGIWPQRDRRGQSFSRSGGSLLLSGIGKATENKAEAMIKIDVGVVGVQESGNKIYDAPHFKNNDVADELSHSQRRRVCGPALPVDMYKAKMLVEMWAMGR</sequence>
<evidence type="ECO:0000313" key="1">
    <source>
        <dbReference type="EMBL" id="KAJ1111212.1"/>
    </source>
</evidence>